<dbReference type="GO" id="GO:0006913">
    <property type="term" value="P:nucleocytoplasmic transport"/>
    <property type="evidence" value="ECO:0007669"/>
    <property type="project" value="InterPro"/>
</dbReference>
<dbReference type="PROSITE" id="PS50177">
    <property type="entry name" value="NTF2_DOMAIN"/>
    <property type="match status" value="1"/>
</dbReference>
<proteinExistence type="predicted"/>
<dbReference type="OrthoDB" id="25408at2759"/>
<protein>
    <recommendedName>
        <fullName evidence="1">NTF2 domain-containing protein</fullName>
    </recommendedName>
</protein>
<sequence length="194" mass="21878">MAKHDQHTLTTASIEGTEPPSVLVEMHRLGETKYISATENFLDNYYVALQGSRHTIASYFCPYERFADGKELPGIVWNGSVFRTPEEYQALYEDRMPYTHYEVQSFDCHILNPTAMPPEKLKGGSGDPDKDIEKRMSIVAMVSGTVRLNEPKTGPLKQFSETFVLVPNPEKTANGPKSGVKGWIVQNMNFRFVV</sequence>
<organism evidence="2 3">
    <name type="scientific">Lophium mytilinum</name>
    <dbReference type="NCBI Taxonomy" id="390894"/>
    <lineage>
        <taxon>Eukaryota</taxon>
        <taxon>Fungi</taxon>
        <taxon>Dikarya</taxon>
        <taxon>Ascomycota</taxon>
        <taxon>Pezizomycotina</taxon>
        <taxon>Dothideomycetes</taxon>
        <taxon>Pleosporomycetidae</taxon>
        <taxon>Mytilinidiales</taxon>
        <taxon>Mytilinidiaceae</taxon>
        <taxon>Lophium</taxon>
    </lineage>
</organism>
<keyword evidence="3" id="KW-1185">Reference proteome</keyword>
<evidence type="ECO:0000313" key="3">
    <source>
        <dbReference type="Proteomes" id="UP000799750"/>
    </source>
</evidence>
<dbReference type="AlphaFoldDB" id="A0A6A6R4F7"/>
<dbReference type="Proteomes" id="UP000799750">
    <property type="component" value="Unassembled WGS sequence"/>
</dbReference>
<dbReference type="SUPFAM" id="SSF54427">
    <property type="entry name" value="NTF2-like"/>
    <property type="match status" value="1"/>
</dbReference>
<dbReference type="InterPro" id="IPR018222">
    <property type="entry name" value="Nuclear_transport_factor_2_euk"/>
</dbReference>
<dbReference type="Gene3D" id="3.10.450.50">
    <property type="match status" value="1"/>
</dbReference>
<evidence type="ECO:0000259" key="1">
    <source>
        <dbReference type="PROSITE" id="PS50177"/>
    </source>
</evidence>
<name>A0A6A6R4F7_9PEZI</name>
<dbReference type="PANTHER" id="PTHR12612">
    <property type="entry name" value="NUCLEAR TRANSPORT FACTOR 2"/>
    <property type="match status" value="1"/>
</dbReference>
<accession>A0A6A6R4F7</accession>
<dbReference type="InterPro" id="IPR045875">
    <property type="entry name" value="NTF2"/>
</dbReference>
<reference evidence="2" key="1">
    <citation type="journal article" date="2020" name="Stud. Mycol.">
        <title>101 Dothideomycetes genomes: a test case for predicting lifestyles and emergence of pathogens.</title>
        <authorList>
            <person name="Haridas S."/>
            <person name="Albert R."/>
            <person name="Binder M."/>
            <person name="Bloem J."/>
            <person name="Labutti K."/>
            <person name="Salamov A."/>
            <person name="Andreopoulos B."/>
            <person name="Baker S."/>
            <person name="Barry K."/>
            <person name="Bills G."/>
            <person name="Bluhm B."/>
            <person name="Cannon C."/>
            <person name="Castanera R."/>
            <person name="Culley D."/>
            <person name="Daum C."/>
            <person name="Ezra D."/>
            <person name="Gonzalez J."/>
            <person name="Henrissat B."/>
            <person name="Kuo A."/>
            <person name="Liang C."/>
            <person name="Lipzen A."/>
            <person name="Lutzoni F."/>
            <person name="Magnuson J."/>
            <person name="Mondo S."/>
            <person name="Nolan M."/>
            <person name="Ohm R."/>
            <person name="Pangilinan J."/>
            <person name="Park H.-J."/>
            <person name="Ramirez L."/>
            <person name="Alfaro M."/>
            <person name="Sun H."/>
            <person name="Tritt A."/>
            <person name="Yoshinaga Y."/>
            <person name="Zwiers L.-H."/>
            <person name="Turgeon B."/>
            <person name="Goodwin S."/>
            <person name="Spatafora J."/>
            <person name="Crous P."/>
            <person name="Grigoriev I."/>
        </authorList>
    </citation>
    <scope>NUCLEOTIDE SEQUENCE</scope>
    <source>
        <strain evidence="2">CBS 269.34</strain>
    </source>
</reference>
<feature type="domain" description="NTF2" evidence="1">
    <location>
        <begin position="37"/>
        <end position="192"/>
    </location>
</feature>
<dbReference type="EMBL" id="MU004184">
    <property type="protein sequence ID" value="KAF2499242.1"/>
    <property type="molecule type" value="Genomic_DNA"/>
</dbReference>
<evidence type="ECO:0000313" key="2">
    <source>
        <dbReference type="EMBL" id="KAF2499242.1"/>
    </source>
</evidence>
<dbReference type="InterPro" id="IPR032710">
    <property type="entry name" value="NTF2-like_dom_sf"/>
</dbReference>
<gene>
    <name evidence="2" type="ORF">BU16DRAFT_535624</name>
</gene>